<dbReference type="NCBIfam" id="TIGR00050">
    <property type="entry name" value="rRNA_methyl_1"/>
    <property type="match status" value="1"/>
</dbReference>
<dbReference type="GO" id="GO:0160206">
    <property type="term" value="F:tRNA (cytidine(32)/uridine(32)-2'-O)-methyltransferase activity"/>
    <property type="evidence" value="ECO:0007669"/>
    <property type="project" value="UniProtKB-EC"/>
</dbReference>
<evidence type="ECO:0000256" key="1">
    <source>
        <dbReference type="ARBA" id="ARBA00007228"/>
    </source>
</evidence>
<comment type="catalytic activity">
    <reaction evidence="5">
        <text>cytidine(32) in tRNA + S-adenosyl-L-methionine = 2'-O-methylcytidine(32) in tRNA + S-adenosyl-L-homocysteine + H(+)</text>
        <dbReference type="Rhea" id="RHEA:42932"/>
        <dbReference type="Rhea" id="RHEA-COMP:10288"/>
        <dbReference type="Rhea" id="RHEA-COMP:10289"/>
        <dbReference type="ChEBI" id="CHEBI:15378"/>
        <dbReference type="ChEBI" id="CHEBI:57856"/>
        <dbReference type="ChEBI" id="CHEBI:59789"/>
        <dbReference type="ChEBI" id="CHEBI:74495"/>
        <dbReference type="ChEBI" id="CHEBI:82748"/>
        <dbReference type="EC" id="2.1.1.200"/>
    </reaction>
</comment>
<reference evidence="7 9" key="1">
    <citation type="submission" date="2017-02" db="EMBL/GenBank/DDBJ databases">
        <title>Novel co-symbiosis in the unique lucinid bivalve Phacoides pectinatus.</title>
        <authorList>
            <person name="Lim S.J."/>
            <person name="Davis B.G."/>
            <person name="Gill D.E."/>
            <person name="Engel A.S."/>
            <person name="Anderson L.C."/>
            <person name="Campbell B.J."/>
        </authorList>
    </citation>
    <scope>NUCLEOTIDE SEQUENCE [LARGE SCALE GENOMIC DNA]</scope>
    <source>
        <strain evidence="7">LUC13016_P6</strain>
    </source>
</reference>
<evidence type="ECO:0000313" key="9">
    <source>
        <dbReference type="Proteomes" id="UP000243361"/>
    </source>
</evidence>
<evidence type="ECO:0000256" key="5">
    <source>
        <dbReference type="RuleBase" id="RU362024"/>
    </source>
</evidence>
<dbReference type="PANTHER" id="PTHR42786">
    <property type="entry name" value="TRNA/RRNA METHYLTRANSFERASE"/>
    <property type="match status" value="1"/>
</dbReference>
<dbReference type="Pfam" id="PF00588">
    <property type="entry name" value="SpoU_methylase"/>
    <property type="match status" value="1"/>
</dbReference>
<dbReference type="GO" id="GO:0003723">
    <property type="term" value="F:RNA binding"/>
    <property type="evidence" value="ECO:0007669"/>
    <property type="project" value="InterPro"/>
</dbReference>
<dbReference type="InterPro" id="IPR029028">
    <property type="entry name" value="Alpha/beta_knot_MTases"/>
</dbReference>
<accession>A0A657PZH7</accession>
<dbReference type="AlphaFoldDB" id="A0A657PZH7"/>
<dbReference type="InterPro" id="IPR004384">
    <property type="entry name" value="RNA_MeTrfase_TrmJ/LasT"/>
</dbReference>
<evidence type="ECO:0000256" key="2">
    <source>
        <dbReference type="ARBA" id="ARBA00022603"/>
    </source>
</evidence>
<dbReference type="EMBL" id="PQCO01000297">
    <property type="protein sequence ID" value="PUD98596.1"/>
    <property type="molecule type" value="Genomic_DNA"/>
</dbReference>
<sequence>MLNHIRIVLIETSHPGNIGAVARAMKNMRLSRLCLVNPAGYPCAEATSRASGADDLLQRAQVYDSLDRALEGCRLVLGASARLRSVQWPQIDPRACAATVLEEAGAGGEVALLFGRESSGLRNSELDRCHYLVHIPANPDYASLNLSQAVQVLAYELNMRALAIEEGAAAVSPTSTPAAEAEAMEGFFAHLEQALLDIGYADPKQSPRLQRRLRRLFFRARPDSDELNILRGILRAAQGGKALRAARNRGGAQGE</sequence>
<feature type="domain" description="tRNA/rRNA methyltransferase SpoU type" evidence="6">
    <location>
        <begin position="5"/>
        <end position="155"/>
    </location>
</feature>
<organism evidence="7 9">
    <name type="scientific">Candidatus Sedimenticola endophacoides</name>
    <dbReference type="NCBI Taxonomy" id="2548426"/>
    <lineage>
        <taxon>Bacteria</taxon>
        <taxon>Pseudomonadati</taxon>
        <taxon>Pseudomonadota</taxon>
        <taxon>Gammaproteobacteria</taxon>
        <taxon>Chromatiales</taxon>
        <taxon>Sedimenticolaceae</taxon>
        <taxon>Sedimenticola</taxon>
    </lineage>
</organism>
<dbReference type="SUPFAM" id="SSF75217">
    <property type="entry name" value="alpha/beta knot"/>
    <property type="match status" value="1"/>
</dbReference>
<dbReference type="Proteomes" id="UP000250928">
    <property type="component" value="Unassembled WGS sequence"/>
</dbReference>
<dbReference type="FunFam" id="3.40.1280.10:FF:000006">
    <property type="entry name" value="Uncharacterized tRNA/rRNA methyltransferase HI_0380"/>
    <property type="match status" value="1"/>
</dbReference>
<keyword evidence="3 7" id="KW-0808">Transferase</keyword>
<dbReference type="EC" id="2.1.1.200" evidence="5"/>
<dbReference type="GO" id="GO:0002128">
    <property type="term" value="P:tRNA nucleoside ribose methylation"/>
    <property type="evidence" value="ECO:0007669"/>
    <property type="project" value="TreeGrafter"/>
</dbReference>
<dbReference type="EMBL" id="MUIE01000284">
    <property type="protein sequence ID" value="OQX33590.1"/>
    <property type="molecule type" value="Genomic_DNA"/>
</dbReference>
<dbReference type="PANTHER" id="PTHR42786:SF2">
    <property type="entry name" value="TRNA (CYTIDINE_URIDINE-2'-O-)-METHYLTRANSFERASE TRMJ"/>
    <property type="match status" value="1"/>
</dbReference>
<evidence type="ECO:0000256" key="3">
    <source>
        <dbReference type="ARBA" id="ARBA00022679"/>
    </source>
</evidence>
<keyword evidence="5" id="KW-0963">Cytoplasm</keyword>
<keyword evidence="5" id="KW-0819">tRNA processing</keyword>
<evidence type="ECO:0000313" key="10">
    <source>
        <dbReference type="Proteomes" id="UP000250928"/>
    </source>
</evidence>
<protein>
    <recommendedName>
        <fullName evidence="5">tRNA (cytidine/uridine-2'-O-)-methyltransferase TrmJ</fullName>
        <ecNumber evidence="5">2.1.1.200</ecNumber>
    </recommendedName>
    <alternativeName>
        <fullName evidence="5">tRNA (cytidine(32)/uridine(32)-2'-O)-methyltransferase</fullName>
    </alternativeName>
    <alternativeName>
        <fullName evidence="5">tRNA Cm32/Um32 methyltransferase</fullName>
    </alternativeName>
</protein>
<dbReference type="PIRSF" id="PIRSF004808">
    <property type="entry name" value="LasT"/>
    <property type="match status" value="1"/>
</dbReference>
<dbReference type="InterPro" id="IPR001537">
    <property type="entry name" value="SpoU_MeTrfase"/>
</dbReference>
<reference evidence="8 10" key="2">
    <citation type="submission" date="2018-01" db="EMBL/GenBank/DDBJ databases">
        <title>Novel co-symbiosis in the lucinid bivalve Phacoides pectinatus.</title>
        <authorList>
            <person name="Lim S.J."/>
            <person name="Davis B.G."/>
            <person name="Gill D.E."/>
            <person name="Engel A.S."/>
            <person name="Anderson L.C."/>
            <person name="Campbell B.J."/>
        </authorList>
    </citation>
    <scope>NUCLEOTIDE SEQUENCE [LARGE SCALE GENOMIC DNA]</scope>
    <source>
        <strain evidence="8">N3_P5</strain>
    </source>
</reference>
<evidence type="ECO:0000313" key="7">
    <source>
        <dbReference type="EMBL" id="OQX33590.1"/>
    </source>
</evidence>
<evidence type="ECO:0000313" key="8">
    <source>
        <dbReference type="EMBL" id="PUD98596.1"/>
    </source>
</evidence>
<keyword evidence="4 5" id="KW-0949">S-adenosyl-L-methionine</keyword>
<dbReference type="CDD" id="cd18093">
    <property type="entry name" value="SpoU-like_TrmJ"/>
    <property type="match status" value="1"/>
</dbReference>
<keyword evidence="2 5" id="KW-0489">Methyltransferase</keyword>
<dbReference type="Proteomes" id="UP000243361">
    <property type="component" value="Unassembled WGS sequence"/>
</dbReference>
<dbReference type="InterPro" id="IPR029026">
    <property type="entry name" value="tRNA_m1G_MTases_N"/>
</dbReference>
<comment type="subcellular location">
    <subcellularLocation>
        <location evidence="5">Cytoplasm</location>
    </subcellularLocation>
</comment>
<keyword evidence="9" id="KW-1185">Reference proteome</keyword>
<comment type="caution">
    <text evidence="7">The sequence shown here is derived from an EMBL/GenBank/DDBJ whole genome shotgun (WGS) entry which is preliminary data.</text>
</comment>
<dbReference type="GO" id="GO:0005829">
    <property type="term" value="C:cytosol"/>
    <property type="evidence" value="ECO:0007669"/>
    <property type="project" value="TreeGrafter"/>
</dbReference>
<dbReference type="Gene3D" id="1.10.8.590">
    <property type="match status" value="1"/>
</dbReference>
<evidence type="ECO:0000259" key="6">
    <source>
        <dbReference type="Pfam" id="PF00588"/>
    </source>
</evidence>
<gene>
    <name evidence="5" type="primary">trmJ</name>
    <name evidence="7" type="ORF">B0D84_04420</name>
    <name evidence="8" type="ORF">C3L24_12425</name>
</gene>
<evidence type="ECO:0000256" key="4">
    <source>
        <dbReference type="ARBA" id="ARBA00022691"/>
    </source>
</evidence>
<proteinExistence type="inferred from homology"/>
<name>A0A657PZH7_9GAMM</name>
<comment type="similarity">
    <text evidence="1">Belongs to the class IV-like SAM-binding methyltransferase superfamily. RNA methyltransferase TrmH family.</text>
</comment>
<comment type="catalytic activity">
    <reaction evidence="5">
        <text>uridine(32) in tRNA + S-adenosyl-L-methionine = 2'-O-methyluridine(32) in tRNA + S-adenosyl-L-homocysteine + H(+)</text>
        <dbReference type="Rhea" id="RHEA:42936"/>
        <dbReference type="Rhea" id="RHEA-COMP:10107"/>
        <dbReference type="Rhea" id="RHEA-COMP:10290"/>
        <dbReference type="ChEBI" id="CHEBI:15378"/>
        <dbReference type="ChEBI" id="CHEBI:57856"/>
        <dbReference type="ChEBI" id="CHEBI:59789"/>
        <dbReference type="ChEBI" id="CHEBI:65315"/>
        <dbReference type="ChEBI" id="CHEBI:74478"/>
        <dbReference type="EC" id="2.1.1.200"/>
    </reaction>
</comment>
<comment type="function">
    <text evidence="5">Catalyzes the formation of 2'O-methylated cytidine (Cm32) or 2'O-methylated uridine (Um32) at position 32 in tRNA.</text>
</comment>
<comment type="subunit">
    <text evidence="5">Homodimer.</text>
</comment>
<dbReference type="Gene3D" id="3.40.1280.10">
    <property type="match status" value="1"/>
</dbReference>